<dbReference type="InterPro" id="IPR014605">
    <property type="entry name" value="Sig_resp-reg_PhyR"/>
</dbReference>
<dbReference type="Gene3D" id="1.10.10.10">
    <property type="entry name" value="Winged helix-like DNA-binding domain superfamily/Winged helix DNA-binding domain"/>
    <property type="match status" value="1"/>
</dbReference>
<dbReference type="PIRSF" id="PIRSF036400">
    <property type="entry name" value="RR_Ctr_UCP036400"/>
    <property type="match status" value="1"/>
</dbReference>
<sequence>MSASKEISAHIPYLRRFARALVGDREGGDAYVLATLETVVAEPGRITDSDDLRIAVYRLFLDVWAASPINDHTDRSGALAESGRRNLDAISLKPRIAFLLQALEGFDLDQIGQTLKVSEIEAGALIEAANGEIADQIATDVLIIEDEPLIAHDLRSIVEELGHRVVGMPRTHAEALAAIQEGNPGLILADIQLADGSSGLDAVNEILVSLSIPVIFVTAYPERFLTGEPPEPAFLIAKPFNVESLKAVISQALFFERRAGRREQSAPQIGM</sequence>
<keyword evidence="1 2" id="KW-0597">Phosphoprotein</keyword>
<dbReference type="SUPFAM" id="SSF52172">
    <property type="entry name" value="CheY-like"/>
    <property type="match status" value="1"/>
</dbReference>
<dbReference type="Gene3D" id="3.40.50.2300">
    <property type="match status" value="1"/>
</dbReference>
<protein>
    <submittedName>
        <fullName evidence="4">Response regulator</fullName>
    </submittedName>
</protein>
<dbReference type="GO" id="GO:0000160">
    <property type="term" value="P:phosphorelay signal transduction system"/>
    <property type="evidence" value="ECO:0007669"/>
    <property type="project" value="InterPro"/>
</dbReference>
<dbReference type="InterPro" id="IPR053866">
    <property type="entry name" value="PhyR_sigma2"/>
</dbReference>
<dbReference type="Pfam" id="PF22029">
    <property type="entry name" value="PhyR_sigma2"/>
    <property type="match status" value="1"/>
</dbReference>
<name>A0A3G8M8J9_9HYPH</name>
<dbReference type="EMBL" id="CP034086">
    <property type="protein sequence ID" value="AZG77824.1"/>
    <property type="molecule type" value="Genomic_DNA"/>
</dbReference>
<evidence type="ECO:0000256" key="2">
    <source>
        <dbReference type="PROSITE-ProRule" id="PRU00169"/>
    </source>
</evidence>
<dbReference type="NCBIfam" id="NF006623">
    <property type="entry name" value="PRK09191.1"/>
    <property type="match status" value="1"/>
</dbReference>
<evidence type="ECO:0000313" key="5">
    <source>
        <dbReference type="Proteomes" id="UP000273982"/>
    </source>
</evidence>
<dbReference type="Pfam" id="PF00072">
    <property type="entry name" value="Response_reg"/>
    <property type="match status" value="1"/>
</dbReference>
<evidence type="ECO:0000313" key="4">
    <source>
        <dbReference type="EMBL" id="AZG77824.1"/>
    </source>
</evidence>
<dbReference type="InterPro" id="IPR050595">
    <property type="entry name" value="Bact_response_regulator"/>
</dbReference>
<dbReference type="Proteomes" id="UP000273982">
    <property type="component" value="Chromosome"/>
</dbReference>
<dbReference type="InterPro" id="IPR053867">
    <property type="entry name" value="PhyR_sigma4"/>
</dbReference>
<dbReference type="RefSeq" id="WP_124739464.1">
    <property type="nucleotide sequence ID" value="NZ_CP034086.1"/>
</dbReference>
<gene>
    <name evidence="4" type="ORF">EHO51_14405</name>
</gene>
<dbReference type="KEGG" id="mros:EHO51_14405"/>
<reference evidence="4 5" key="1">
    <citation type="submission" date="2018-11" db="EMBL/GenBank/DDBJ databases">
        <title>Genome squencing of methanotrophic bacteria isolated from alkaline groundwater in Korea.</title>
        <authorList>
            <person name="Nguyen L.N."/>
        </authorList>
    </citation>
    <scope>NUCLEOTIDE SEQUENCE [LARGE SCALE GENOMIC DNA]</scope>
    <source>
        <strain evidence="4 5">GW6</strain>
    </source>
</reference>
<dbReference type="CDD" id="cd17540">
    <property type="entry name" value="REC_PhyR"/>
    <property type="match status" value="1"/>
</dbReference>
<dbReference type="PANTHER" id="PTHR44591:SF25">
    <property type="entry name" value="CHEMOTAXIS TWO-COMPONENT RESPONSE REGULATOR"/>
    <property type="match status" value="1"/>
</dbReference>
<dbReference type="InterPro" id="IPR011006">
    <property type="entry name" value="CheY-like_superfamily"/>
</dbReference>
<proteinExistence type="predicted"/>
<feature type="domain" description="Response regulatory" evidence="3">
    <location>
        <begin position="140"/>
        <end position="253"/>
    </location>
</feature>
<evidence type="ECO:0000256" key="1">
    <source>
        <dbReference type="ARBA" id="ARBA00022553"/>
    </source>
</evidence>
<dbReference type="PANTHER" id="PTHR44591">
    <property type="entry name" value="STRESS RESPONSE REGULATOR PROTEIN 1"/>
    <property type="match status" value="1"/>
</dbReference>
<dbReference type="PROSITE" id="PS50110">
    <property type="entry name" value="RESPONSE_REGULATORY"/>
    <property type="match status" value="1"/>
</dbReference>
<dbReference type="Pfam" id="PF22233">
    <property type="entry name" value="PhyR_sigma-like"/>
    <property type="match status" value="1"/>
</dbReference>
<dbReference type="SMART" id="SM00448">
    <property type="entry name" value="REC"/>
    <property type="match status" value="1"/>
</dbReference>
<dbReference type="AlphaFoldDB" id="A0A3G8M8J9"/>
<feature type="modified residue" description="4-aspartylphosphate" evidence="2">
    <location>
        <position position="190"/>
    </location>
</feature>
<dbReference type="InterPro" id="IPR036388">
    <property type="entry name" value="WH-like_DNA-bd_sf"/>
</dbReference>
<dbReference type="InterPro" id="IPR001789">
    <property type="entry name" value="Sig_transdc_resp-reg_receiver"/>
</dbReference>
<dbReference type="Gene3D" id="1.10.1740.10">
    <property type="match status" value="1"/>
</dbReference>
<evidence type="ECO:0000259" key="3">
    <source>
        <dbReference type="PROSITE" id="PS50110"/>
    </source>
</evidence>
<accession>A0A3G8M8J9</accession>
<organism evidence="4 5">
    <name type="scientific">Methylocystis rosea</name>
    <dbReference type="NCBI Taxonomy" id="173366"/>
    <lineage>
        <taxon>Bacteria</taxon>
        <taxon>Pseudomonadati</taxon>
        <taxon>Pseudomonadota</taxon>
        <taxon>Alphaproteobacteria</taxon>
        <taxon>Hyphomicrobiales</taxon>
        <taxon>Methylocystaceae</taxon>
        <taxon>Methylocystis</taxon>
    </lineage>
</organism>